<dbReference type="Proteomes" id="UP001295684">
    <property type="component" value="Unassembled WGS sequence"/>
</dbReference>
<dbReference type="GO" id="GO:0005227">
    <property type="term" value="F:calcium-activated cation channel activity"/>
    <property type="evidence" value="ECO:0007669"/>
    <property type="project" value="InterPro"/>
</dbReference>
<feature type="transmembrane region" description="Helical" evidence="1">
    <location>
        <begin position="687"/>
        <end position="712"/>
    </location>
</feature>
<keyword evidence="1" id="KW-1133">Transmembrane helix</keyword>
<dbReference type="PANTHER" id="PTHR13018">
    <property type="entry name" value="PROBABLE MEMBRANE PROTEIN DUF221-RELATED"/>
    <property type="match status" value="1"/>
</dbReference>
<evidence type="ECO:0000313" key="3">
    <source>
        <dbReference type="EMBL" id="CAI2383929.1"/>
    </source>
</evidence>
<accession>A0AAD2D7B2</accession>
<dbReference type="AlphaFoldDB" id="A0AAD2D7B2"/>
<feature type="transmembrane region" description="Helical" evidence="1">
    <location>
        <begin position="12"/>
        <end position="36"/>
    </location>
</feature>
<feature type="domain" description="CSC1/OSCA1-like 7TM region" evidence="2">
    <location>
        <begin position="440"/>
        <end position="712"/>
    </location>
</feature>
<dbReference type="Pfam" id="PF02714">
    <property type="entry name" value="RSN1_7TM"/>
    <property type="match status" value="1"/>
</dbReference>
<feature type="transmembrane region" description="Helical" evidence="1">
    <location>
        <begin position="639"/>
        <end position="666"/>
    </location>
</feature>
<feature type="transmembrane region" description="Helical" evidence="1">
    <location>
        <begin position="442"/>
        <end position="465"/>
    </location>
</feature>
<keyword evidence="4" id="KW-1185">Reference proteome</keyword>
<dbReference type="EMBL" id="CAMPGE010026237">
    <property type="protein sequence ID" value="CAI2383929.1"/>
    <property type="molecule type" value="Genomic_DNA"/>
</dbReference>
<feature type="transmembrane region" description="Helical" evidence="1">
    <location>
        <begin position="718"/>
        <end position="739"/>
    </location>
</feature>
<organism evidence="3 4">
    <name type="scientific">Euplotes crassus</name>
    <dbReference type="NCBI Taxonomy" id="5936"/>
    <lineage>
        <taxon>Eukaryota</taxon>
        <taxon>Sar</taxon>
        <taxon>Alveolata</taxon>
        <taxon>Ciliophora</taxon>
        <taxon>Intramacronucleata</taxon>
        <taxon>Spirotrichea</taxon>
        <taxon>Hypotrichia</taxon>
        <taxon>Euplotida</taxon>
        <taxon>Euplotidae</taxon>
        <taxon>Moneuplotes</taxon>
    </lineage>
</organism>
<name>A0AAD2D7B2_EUPCR</name>
<feature type="transmembrane region" description="Helical" evidence="1">
    <location>
        <begin position="576"/>
        <end position="594"/>
    </location>
</feature>
<evidence type="ECO:0000256" key="1">
    <source>
        <dbReference type="SAM" id="Phobius"/>
    </source>
</evidence>
<proteinExistence type="predicted"/>
<keyword evidence="1" id="KW-0812">Transmembrane</keyword>
<evidence type="ECO:0000313" key="4">
    <source>
        <dbReference type="Proteomes" id="UP001295684"/>
    </source>
</evidence>
<comment type="caution">
    <text evidence="3">The sequence shown here is derived from an EMBL/GenBank/DDBJ whole genome shotgun (WGS) entry which is preliminary data.</text>
</comment>
<feature type="transmembrane region" description="Helical" evidence="1">
    <location>
        <begin position="487"/>
        <end position="507"/>
    </location>
</feature>
<keyword evidence="1" id="KW-0472">Membrane</keyword>
<feature type="transmembrane region" description="Helical" evidence="1">
    <location>
        <begin position="101"/>
        <end position="127"/>
    </location>
</feature>
<dbReference type="InterPro" id="IPR003864">
    <property type="entry name" value="CSC1/OSCA1-like_7TM"/>
</dbReference>
<sequence length="845" mass="100061">MREEEVDHHETITSFIFFLLFHFGLIIISVVAWYCIWLKRFGYDIYHPKGSSDRNTQFIGRIESMQEVERQKNFIKYWRFVLSKTWSLNGDFWRGISPDAYLYLVLLKYLGRLSIIIFLFTFIFNIFNHWSELFKSIREESLARVFFDIFFGSRLDLSSNASAYLQTTLCFIVTMCTVLTVLKLRANLKSLFKRVMSYERRTIRSILSDYSTDWLNSHTLYIRGLLQSDKHGKLCEQIINDKIEEFGGKLLKVEYDFHKSRSYNGSEPELTGVHVVDSNRKITKYIDRRETLNEKIELNGWKEPFCRRCKPRRKREPEYLKRKRDKLDQKLSKMMKKNFKSSCHAYVVFDSYSSMMRCLENFKDSTMFHCKSIWLDCKNLCKKKPDERILRSISFIEEESQLMTKEYKRNGICLIASLPTDPVNVIWFNRGGKRGFYFLRKYLWNILGIILILFVSTPAVFFHTLKNIAEENLNFRLLEYLPFVEHYSQYIPTLIILLINLILLVLIDKVALMERHSFHHNYQKSVYNKAAIYLHLNMVLFPFLSLQEIPIYKLLVAGESTKVQFKDFTMLDSTPFFGKLITQLSIFGSIFYLLRLGDLINGYLSPYYCTYIRDKFNSDQGWRRNPEAVFQYGYFYSQIVTAFTIIVLFSSTAPVIALLGSMFYYLKLLVDSHLLISVHKKEMDSSVYLYKRVITMLIVSLLFYQCVIILFFYFNDQFIATFIVGIILFLTFICICNISSENLVHYVLRECQQRELEVLPNENSPIFRHSAQVSRRTDLVRTPQLERSMRLTPANRERGGLENEFSEGDFGPNAELWQKWGERLKNPAFQFLPHFEEEKTEVNIC</sequence>
<dbReference type="InterPro" id="IPR045122">
    <property type="entry name" value="Csc1-like"/>
</dbReference>
<dbReference type="GO" id="GO:0005886">
    <property type="term" value="C:plasma membrane"/>
    <property type="evidence" value="ECO:0007669"/>
    <property type="project" value="TreeGrafter"/>
</dbReference>
<evidence type="ECO:0000259" key="2">
    <source>
        <dbReference type="Pfam" id="PF02714"/>
    </source>
</evidence>
<protein>
    <recommendedName>
        <fullName evidence="2">CSC1/OSCA1-like 7TM region domain-containing protein</fullName>
    </recommendedName>
</protein>
<reference evidence="3" key="1">
    <citation type="submission" date="2023-07" db="EMBL/GenBank/DDBJ databases">
        <authorList>
            <consortium name="AG Swart"/>
            <person name="Singh M."/>
            <person name="Singh A."/>
            <person name="Seah K."/>
            <person name="Emmerich C."/>
        </authorList>
    </citation>
    <scope>NUCLEOTIDE SEQUENCE</scope>
    <source>
        <strain evidence="3">DP1</strain>
    </source>
</reference>
<gene>
    <name evidence="3" type="ORF">ECRASSUSDP1_LOCUS25447</name>
</gene>
<feature type="transmembrane region" description="Helical" evidence="1">
    <location>
        <begin position="163"/>
        <end position="184"/>
    </location>
</feature>
<dbReference type="PANTHER" id="PTHR13018:SF5">
    <property type="entry name" value="RE44586P"/>
    <property type="match status" value="1"/>
</dbReference>